<name>A0A419PKT9_CLOSI</name>
<protein>
    <submittedName>
        <fullName evidence="1">Uncharacterized protein</fullName>
    </submittedName>
</protein>
<reference evidence="1 2" key="1">
    <citation type="journal article" date="2018" name="Biotechnol. Adv.">
        <title>Improved genomic resources and new bioinformatic workflow for the carcinogenic parasite Clonorchis sinensis: Biotechnological implications.</title>
        <authorList>
            <person name="Wang D."/>
            <person name="Korhonen P.K."/>
            <person name="Gasser R.B."/>
            <person name="Young N.D."/>
        </authorList>
    </citation>
    <scope>NUCLEOTIDE SEQUENCE [LARGE SCALE GENOMIC DNA]</scope>
    <source>
        <strain evidence="1">Cs-k2</strain>
    </source>
</reference>
<sequence>MMAISNPEVKAKSVDVGSSCKSFERSLFTTHLEIECTAPVHFDRTSGYEQRKDNRHPCCGSTTRNAYLSAITNDDTQKSTSDKQLR</sequence>
<accession>A0A419PKT9</accession>
<comment type="caution">
    <text evidence="1">The sequence shown here is derived from an EMBL/GenBank/DDBJ whole genome shotgun (WGS) entry which is preliminary data.</text>
</comment>
<evidence type="ECO:0000313" key="1">
    <source>
        <dbReference type="EMBL" id="KAG5441786.1"/>
    </source>
</evidence>
<dbReference type="AlphaFoldDB" id="A0A419PKT9"/>
<keyword evidence="2" id="KW-1185">Reference proteome</keyword>
<dbReference type="EMBL" id="NIRI02000076">
    <property type="protein sequence ID" value="KAG5441786.1"/>
    <property type="molecule type" value="Genomic_DNA"/>
</dbReference>
<proteinExistence type="predicted"/>
<gene>
    <name evidence="1" type="ORF">CSKR_110610</name>
</gene>
<evidence type="ECO:0000313" key="2">
    <source>
        <dbReference type="Proteomes" id="UP000286415"/>
    </source>
</evidence>
<organism evidence="1 2">
    <name type="scientific">Clonorchis sinensis</name>
    <name type="common">Chinese liver fluke</name>
    <dbReference type="NCBI Taxonomy" id="79923"/>
    <lineage>
        <taxon>Eukaryota</taxon>
        <taxon>Metazoa</taxon>
        <taxon>Spiralia</taxon>
        <taxon>Lophotrochozoa</taxon>
        <taxon>Platyhelminthes</taxon>
        <taxon>Trematoda</taxon>
        <taxon>Digenea</taxon>
        <taxon>Opisthorchiida</taxon>
        <taxon>Opisthorchiata</taxon>
        <taxon>Opisthorchiidae</taxon>
        <taxon>Clonorchis</taxon>
    </lineage>
</organism>
<dbReference type="Proteomes" id="UP000286415">
    <property type="component" value="Unassembled WGS sequence"/>
</dbReference>
<dbReference type="InParanoid" id="A0A419PKT9"/>
<reference evidence="1 2" key="2">
    <citation type="journal article" date="2021" name="Genomics">
        <title>High-quality reference genome for Clonorchis sinensis.</title>
        <authorList>
            <person name="Young N.D."/>
            <person name="Stroehlein A.J."/>
            <person name="Kinkar L."/>
            <person name="Wang T."/>
            <person name="Sohn W.M."/>
            <person name="Chang B.C.H."/>
            <person name="Kaur P."/>
            <person name="Weisz D."/>
            <person name="Dudchenko O."/>
            <person name="Aiden E.L."/>
            <person name="Korhonen P.K."/>
            <person name="Gasser R.B."/>
        </authorList>
    </citation>
    <scope>NUCLEOTIDE SEQUENCE [LARGE SCALE GENOMIC DNA]</scope>
    <source>
        <strain evidence="1">Cs-k2</strain>
    </source>
</reference>